<evidence type="ECO:0000256" key="6">
    <source>
        <dbReference type="ARBA" id="ARBA00022741"/>
    </source>
</evidence>
<keyword evidence="5" id="KW-0677">Repeat</keyword>
<evidence type="ECO:0000313" key="14">
    <source>
        <dbReference type="Proteomes" id="UP001177140"/>
    </source>
</evidence>
<evidence type="ECO:0000259" key="12">
    <source>
        <dbReference type="Pfam" id="PF23598"/>
    </source>
</evidence>
<dbReference type="PANTHER" id="PTHR23155">
    <property type="entry name" value="DISEASE RESISTANCE PROTEIN RP"/>
    <property type="match status" value="1"/>
</dbReference>
<reference evidence="13" key="1">
    <citation type="submission" date="2022-03" db="EMBL/GenBank/DDBJ databases">
        <title>A functionally conserved STORR gene fusion in Papaver species that diverged 16.8 million years ago.</title>
        <authorList>
            <person name="Catania T."/>
        </authorList>
    </citation>
    <scope>NUCLEOTIDE SEQUENCE</scope>
    <source>
        <strain evidence="13">S-191538</strain>
    </source>
</reference>
<dbReference type="Pfam" id="PF23598">
    <property type="entry name" value="LRR_14"/>
    <property type="match status" value="1"/>
</dbReference>
<name>A0AA41RPV8_PAPNU</name>
<feature type="domain" description="Disease resistance protein winged helix" evidence="11">
    <location>
        <begin position="449"/>
        <end position="516"/>
    </location>
</feature>
<dbReference type="InterPro" id="IPR027417">
    <property type="entry name" value="P-loop_NTPase"/>
</dbReference>
<evidence type="ECO:0000256" key="7">
    <source>
        <dbReference type="ARBA" id="ARBA00022821"/>
    </source>
</evidence>
<evidence type="ECO:0000259" key="11">
    <source>
        <dbReference type="Pfam" id="PF23559"/>
    </source>
</evidence>
<dbReference type="InterPro" id="IPR002182">
    <property type="entry name" value="NB-ARC"/>
</dbReference>
<dbReference type="FunFam" id="3.40.50.300:FF:001091">
    <property type="entry name" value="Probable disease resistance protein At1g61300"/>
    <property type="match status" value="1"/>
</dbReference>
<sequence length="927" mass="106061">MAERAVVQVLLGEVTKLLIAEVAFLKGVKEQIKQLQRDLEWMVLEVKEATENRKSDETSKLYAKQMRDIIFDAEDVIDKFMIKIVDHKRHPKDSKALTGLNNIINTPFQHGLGSRIGKINARVEKLRAMEKHRTMCRDTESSNRSLSLQQRIKERRAQIFKEIRGRDPVQMYEGSARQVIKSLLMGDEGGNNKMLRIISIIGMGGVGKTTLCHKVFNDRNVMKQFKCRAFVYISEVYSLPDLLKRIMKSSGSDDSDGEMTCEKVRAHLEIQKYLIVLDDIWDTNVWEELRGAFPDANNGSRVLITTRHKYVAVDADKCSISTNNIHEMSAINNEKESWELFLKNYRPYSSGLVTKAYFNSNIILKDLGERMVNKCHGLPLAIVVLGDLLSVLVKKESGQQVGSVWSRENLRSSWLLCKGNDSYKCPGILALSYDYLPYHLKPCFLYMSLFPDISKIRVTKLFQYWIAEGFVSTEGEQAMEDAAEAYLDELICRSLIQVSKRRADGRVKTCHIHGILRGISVSESTEDEFSQIYGSLDEFNRKQNSSRRVAVYCNEQNEQYFSGSRNTRIRSLMCDVSFPKKNYLSSLFGGFKSLRVLEFNGYAGMVSLPKEVGELVHLRYLSLEKTKLKKINTSDLSTLVNLQTLNLKGNIGHELVLDDQIWCLDQLRHLYLRNIQLGNSKKHWGIGYLKELQLLIIQAGDWINDGWLEKLSSLKKLKIEECLHSHSDKISTAVANLMNLRSLALKSKISSRPSITNEGVPLTSIKFSSHTYLTSLHLKGNMHGWSRDISFPPQLCKLKLEWSWITEDPMLILEKLPFLTFLHIGVVSYLGKQMVCSKAGFARLQTLELVSIENLENWIIKKGALTNLTKLEILGCKNLKKLPDGLQHLTKLEELRERMPHLRSRMAEKVGEDWHKIKHIPSRKILL</sequence>
<evidence type="ECO:0000256" key="8">
    <source>
        <dbReference type="SAM" id="Coils"/>
    </source>
</evidence>
<dbReference type="AlphaFoldDB" id="A0AA41RPV8"/>
<dbReference type="Gene3D" id="3.40.50.300">
    <property type="entry name" value="P-loop containing nucleotide triphosphate hydrolases"/>
    <property type="match status" value="1"/>
</dbReference>
<dbReference type="InterPro" id="IPR055414">
    <property type="entry name" value="LRR_R13L4/SHOC2-like"/>
</dbReference>
<feature type="domain" description="Disease resistance R13L4/SHOC-2-like LRR" evidence="12">
    <location>
        <begin position="570"/>
        <end position="872"/>
    </location>
</feature>
<dbReference type="InterPro" id="IPR036388">
    <property type="entry name" value="WH-like_DNA-bd_sf"/>
</dbReference>
<dbReference type="Gene3D" id="3.80.10.10">
    <property type="entry name" value="Ribonuclease Inhibitor"/>
    <property type="match status" value="1"/>
</dbReference>
<evidence type="ECO:0000259" key="9">
    <source>
        <dbReference type="Pfam" id="PF00931"/>
    </source>
</evidence>
<gene>
    <name evidence="13" type="ORF">MKW94_014273</name>
</gene>
<dbReference type="InterPro" id="IPR044974">
    <property type="entry name" value="Disease_R_plants"/>
</dbReference>
<feature type="domain" description="NB-ARC" evidence="9">
    <location>
        <begin position="175"/>
        <end position="343"/>
    </location>
</feature>
<dbReference type="EMBL" id="JAJJMA010035771">
    <property type="protein sequence ID" value="MCL7024547.1"/>
    <property type="molecule type" value="Genomic_DNA"/>
</dbReference>
<feature type="domain" description="Disease resistance N-terminal" evidence="10">
    <location>
        <begin position="6"/>
        <end position="95"/>
    </location>
</feature>
<keyword evidence="14" id="KW-1185">Reference proteome</keyword>
<dbReference type="PANTHER" id="PTHR23155:SF1152">
    <property type="entry name" value="AAA+ ATPASE DOMAIN-CONTAINING PROTEIN"/>
    <property type="match status" value="1"/>
</dbReference>
<proteinExistence type="predicted"/>
<dbReference type="Gene3D" id="1.20.5.4130">
    <property type="match status" value="1"/>
</dbReference>
<feature type="coiled-coil region" evidence="8">
    <location>
        <begin position="25"/>
        <end position="52"/>
    </location>
</feature>
<dbReference type="Pfam" id="PF23559">
    <property type="entry name" value="WHD_DRP"/>
    <property type="match status" value="1"/>
</dbReference>
<dbReference type="Gene3D" id="1.10.10.10">
    <property type="entry name" value="Winged helix-like DNA-binding domain superfamily/Winged helix DNA-binding domain"/>
    <property type="match status" value="1"/>
</dbReference>
<keyword evidence="4" id="KW-0381">Hypersensitive response</keyword>
<dbReference type="Pfam" id="PF00931">
    <property type="entry name" value="NB-ARC"/>
    <property type="match status" value="1"/>
</dbReference>
<dbReference type="InterPro" id="IPR058922">
    <property type="entry name" value="WHD_DRP"/>
</dbReference>
<comment type="function">
    <text evidence="1">Confers resistance to late blight (Phytophthora infestans) races carrying the avirulence gene Avr1. Resistance proteins guard the plant against pathogens that contain an appropriate avirulence protein via an indirect interaction with this avirulence protein. That triggers a defense system including the hypersensitive response, which restricts the pathogen growth.</text>
</comment>
<dbReference type="GO" id="GO:0043531">
    <property type="term" value="F:ADP binding"/>
    <property type="evidence" value="ECO:0007669"/>
    <property type="project" value="InterPro"/>
</dbReference>
<evidence type="ECO:0000256" key="1">
    <source>
        <dbReference type="ARBA" id="ARBA00002074"/>
    </source>
</evidence>
<dbReference type="Gene3D" id="1.10.8.430">
    <property type="entry name" value="Helical domain of apoptotic protease-activating factors"/>
    <property type="match status" value="1"/>
</dbReference>
<evidence type="ECO:0000256" key="3">
    <source>
        <dbReference type="ARBA" id="ARBA00022490"/>
    </source>
</evidence>
<accession>A0AA41RPV8</accession>
<dbReference type="SUPFAM" id="SSF52540">
    <property type="entry name" value="P-loop containing nucleoside triphosphate hydrolases"/>
    <property type="match status" value="1"/>
</dbReference>
<dbReference type="InterPro" id="IPR038005">
    <property type="entry name" value="RX-like_CC"/>
</dbReference>
<evidence type="ECO:0000313" key="13">
    <source>
        <dbReference type="EMBL" id="MCL7024547.1"/>
    </source>
</evidence>
<dbReference type="Proteomes" id="UP001177140">
    <property type="component" value="Unassembled WGS sequence"/>
</dbReference>
<keyword evidence="6" id="KW-0547">Nucleotide-binding</keyword>
<evidence type="ECO:0000256" key="2">
    <source>
        <dbReference type="ARBA" id="ARBA00004496"/>
    </source>
</evidence>
<dbReference type="FunFam" id="1.10.10.10:FF:000322">
    <property type="entry name" value="Probable disease resistance protein At1g63360"/>
    <property type="match status" value="1"/>
</dbReference>
<dbReference type="InterPro" id="IPR042197">
    <property type="entry name" value="Apaf_helical"/>
</dbReference>
<dbReference type="PRINTS" id="PR00364">
    <property type="entry name" value="DISEASERSIST"/>
</dbReference>
<comment type="caution">
    <text evidence="13">The sequence shown here is derived from an EMBL/GenBank/DDBJ whole genome shotgun (WGS) entry which is preliminary data.</text>
</comment>
<dbReference type="SUPFAM" id="SSF52058">
    <property type="entry name" value="L domain-like"/>
    <property type="match status" value="1"/>
</dbReference>
<dbReference type="InterPro" id="IPR041118">
    <property type="entry name" value="Rx_N"/>
</dbReference>
<keyword evidence="3" id="KW-0963">Cytoplasm</keyword>
<protein>
    <submittedName>
        <fullName evidence="13">Uncharacterized protein</fullName>
    </submittedName>
</protein>
<evidence type="ECO:0000259" key="10">
    <source>
        <dbReference type="Pfam" id="PF18052"/>
    </source>
</evidence>
<evidence type="ECO:0000256" key="5">
    <source>
        <dbReference type="ARBA" id="ARBA00022737"/>
    </source>
</evidence>
<dbReference type="CDD" id="cd14798">
    <property type="entry name" value="RX-CC_like"/>
    <property type="match status" value="1"/>
</dbReference>
<evidence type="ECO:0000256" key="4">
    <source>
        <dbReference type="ARBA" id="ARBA00022667"/>
    </source>
</evidence>
<dbReference type="InterPro" id="IPR032675">
    <property type="entry name" value="LRR_dom_sf"/>
</dbReference>
<keyword evidence="7" id="KW-0611">Plant defense</keyword>
<dbReference type="Pfam" id="PF18052">
    <property type="entry name" value="Rx_N"/>
    <property type="match status" value="1"/>
</dbReference>
<dbReference type="GO" id="GO:0009626">
    <property type="term" value="P:plant-type hypersensitive response"/>
    <property type="evidence" value="ECO:0007669"/>
    <property type="project" value="UniProtKB-KW"/>
</dbReference>
<keyword evidence="8" id="KW-0175">Coiled coil</keyword>
<comment type="subcellular location">
    <subcellularLocation>
        <location evidence="2">Cytoplasm</location>
    </subcellularLocation>
</comment>
<organism evidence="13 14">
    <name type="scientific">Papaver nudicaule</name>
    <name type="common">Iceland poppy</name>
    <dbReference type="NCBI Taxonomy" id="74823"/>
    <lineage>
        <taxon>Eukaryota</taxon>
        <taxon>Viridiplantae</taxon>
        <taxon>Streptophyta</taxon>
        <taxon>Embryophyta</taxon>
        <taxon>Tracheophyta</taxon>
        <taxon>Spermatophyta</taxon>
        <taxon>Magnoliopsida</taxon>
        <taxon>Ranunculales</taxon>
        <taxon>Papaveraceae</taxon>
        <taxon>Papaveroideae</taxon>
        <taxon>Papaver</taxon>
    </lineage>
</organism>